<dbReference type="AlphaFoldDB" id="A0A8E0RM31"/>
<evidence type="ECO:0000256" key="2">
    <source>
        <dbReference type="ARBA" id="ARBA00022679"/>
    </source>
</evidence>
<gene>
    <name evidence="5" type="ORF">FBUS_10753</name>
</gene>
<dbReference type="PANTHER" id="PTHR11006:SF124">
    <property type="entry name" value="ARGININE METHYLTRANSFERASE 1-RELATED"/>
    <property type="match status" value="1"/>
</dbReference>
<comment type="caution">
    <text evidence="5">The sequence shown here is derived from an EMBL/GenBank/DDBJ whole genome shotgun (WGS) entry which is preliminary data.</text>
</comment>
<name>A0A8E0RM31_9TREM</name>
<dbReference type="InterPro" id="IPR055135">
    <property type="entry name" value="PRMT_dom"/>
</dbReference>
<sequence>MYSITVGELSLTAPFALMWKWNDYIQAPVTLLIIDFFCCHKPTGFSTGPDERRYTHWKQTVFYLENGEDDGLNLKKDEQIDGSMSIRPNARNIRDFDTTVKICLKVNYSQWTRFSVTECVGLGSS</sequence>
<dbReference type="InterPro" id="IPR025799">
    <property type="entry name" value="Arg_MeTrfase"/>
</dbReference>
<evidence type="ECO:0000313" key="5">
    <source>
        <dbReference type="EMBL" id="KAA0183858.1"/>
    </source>
</evidence>
<evidence type="ECO:0000259" key="4">
    <source>
        <dbReference type="Pfam" id="PF22528"/>
    </source>
</evidence>
<evidence type="ECO:0000256" key="1">
    <source>
        <dbReference type="ARBA" id="ARBA00022603"/>
    </source>
</evidence>
<feature type="domain" description="Protein arginine N-methyltransferase" evidence="4">
    <location>
        <begin position="2"/>
        <end position="101"/>
    </location>
</feature>
<keyword evidence="3" id="KW-0949">S-adenosyl-L-methionine</keyword>
<dbReference type="GO" id="GO:0032259">
    <property type="term" value="P:methylation"/>
    <property type="evidence" value="ECO:0007669"/>
    <property type="project" value="UniProtKB-KW"/>
</dbReference>
<dbReference type="GO" id="GO:0035242">
    <property type="term" value="F:protein-arginine omega-N asymmetric methyltransferase activity"/>
    <property type="evidence" value="ECO:0007669"/>
    <property type="project" value="TreeGrafter"/>
</dbReference>
<keyword evidence="1" id="KW-0489">Methyltransferase</keyword>
<accession>A0A8E0RM31</accession>
<dbReference type="Pfam" id="PF22528">
    <property type="entry name" value="PRMT_C"/>
    <property type="match status" value="1"/>
</dbReference>
<dbReference type="GO" id="GO:0035241">
    <property type="term" value="F:protein-arginine omega-N monomethyltransferase activity"/>
    <property type="evidence" value="ECO:0007669"/>
    <property type="project" value="TreeGrafter"/>
</dbReference>
<reference evidence="5" key="1">
    <citation type="submission" date="2019-05" db="EMBL/GenBank/DDBJ databases">
        <title>Annotation for the trematode Fasciolopsis buski.</title>
        <authorList>
            <person name="Choi Y.-J."/>
        </authorList>
    </citation>
    <scope>NUCLEOTIDE SEQUENCE</scope>
    <source>
        <strain evidence="5">HT</strain>
        <tissue evidence="5">Whole worm</tissue>
    </source>
</reference>
<dbReference type="GO" id="GO:0042054">
    <property type="term" value="F:histone methyltransferase activity"/>
    <property type="evidence" value="ECO:0007669"/>
    <property type="project" value="TreeGrafter"/>
</dbReference>
<proteinExistence type="predicted"/>
<dbReference type="EMBL" id="LUCM01011536">
    <property type="protein sequence ID" value="KAA0183858.1"/>
    <property type="molecule type" value="Genomic_DNA"/>
</dbReference>
<evidence type="ECO:0000313" key="6">
    <source>
        <dbReference type="Proteomes" id="UP000728185"/>
    </source>
</evidence>
<evidence type="ECO:0000256" key="3">
    <source>
        <dbReference type="ARBA" id="ARBA00022691"/>
    </source>
</evidence>
<dbReference type="SUPFAM" id="SSF53335">
    <property type="entry name" value="S-adenosyl-L-methionine-dependent methyltransferases"/>
    <property type="match status" value="1"/>
</dbReference>
<dbReference type="GO" id="GO:0005634">
    <property type="term" value="C:nucleus"/>
    <property type="evidence" value="ECO:0007669"/>
    <property type="project" value="TreeGrafter"/>
</dbReference>
<dbReference type="OrthoDB" id="7848332at2759"/>
<dbReference type="PANTHER" id="PTHR11006">
    <property type="entry name" value="PROTEIN ARGININE N-METHYLTRANSFERASE"/>
    <property type="match status" value="1"/>
</dbReference>
<dbReference type="InterPro" id="IPR029063">
    <property type="entry name" value="SAM-dependent_MTases_sf"/>
</dbReference>
<protein>
    <submittedName>
        <fullName evidence="5">Protein arginine N-methyltransferase 8</fullName>
    </submittedName>
</protein>
<organism evidence="5 6">
    <name type="scientific">Fasciolopsis buskii</name>
    <dbReference type="NCBI Taxonomy" id="27845"/>
    <lineage>
        <taxon>Eukaryota</taxon>
        <taxon>Metazoa</taxon>
        <taxon>Spiralia</taxon>
        <taxon>Lophotrochozoa</taxon>
        <taxon>Platyhelminthes</taxon>
        <taxon>Trematoda</taxon>
        <taxon>Digenea</taxon>
        <taxon>Plagiorchiida</taxon>
        <taxon>Echinostomata</taxon>
        <taxon>Echinostomatoidea</taxon>
        <taxon>Fasciolidae</taxon>
        <taxon>Fasciolopsis</taxon>
    </lineage>
</organism>
<keyword evidence="6" id="KW-1185">Reference proteome</keyword>
<dbReference type="Proteomes" id="UP000728185">
    <property type="component" value="Unassembled WGS sequence"/>
</dbReference>
<dbReference type="Gene3D" id="2.70.160.11">
    <property type="entry name" value="Hnrnp arginine n-methyltransferase1"/>
    <property type="match status" value="1"/>
</dbReference>
<keyword evidence="2" id="KW-0808">Transferase</keyword>